<sequence length="202" mass="22751">MKKLKFYTYLKIIAFLLLMFVAIAYPKNVFDVIIADLIEIKVLATTAKIISLVFNDKLLLLIMILLSVFLVWIKEVKKAVFIFFSAGIGGFLLFAIKYSVQRVRPLPEVHDGFSFPSGHSTFVALFFLALLFIINKKEILSAIATFAIIAVPISRMVLGAHFLSDVIAGVLLGSIVVDVMKVYYIDIYNIIVRKVGKNKWIN</sequence>
<dbReference type="Pfam" id="PF01569">
    <property type="entry name" value="PAP2"/>
    <property type="match status" value="1"/>
</dbReference>
<feature type="domain" description="Phosphatidic acid phosphatase type 2/haloperoxidase" evidence="2">
    <location>
        <begin position="78"/>
        <end position="181"/>
    </location>
</feature>
<feature type="transmembrane region" description="Helical" evidence="1">
    <location>
        <begin position="139"/>
        <end position="160"/>
    </location>
</feature>
<evidence type="ECO:0000313" key="4">
    <source>
        <dbReference type="Proteomes" id="UP000235670"/>
    </source>
</evidence>
<feature type="transmembrane region" description="Helical" evidence="1">
    <location>
        <begin position="112"/>
        <end position="132"/>
    </location>
</feature>
<accession>A0A2N6SDF7</accession>
<name>A0A2N6SDF7_9BACL</name>
<dbReference type="STRING" id="84135.GCA_001052115_00931"/>
<dbReference type="SUPFAM" id="SSF48317">
    <property type="entry name" value="Acid phosphatase/Vanadium-dependent haloperoxidase"/>
    <property type="match status" value="1"/>
</dbReference>
<evidence type="ECO:0000256" key="1">
    <source>
        <dbReference type="SAM" id="Phobius"/>
    </source>
</evidence>
<reference evidence="3 4" key="1">
    <citation type="submission" date="2017-09" db="EMBL/GenBank/DDBJ databases">
        <title>Bacterial strain isolated from the female urinary microbiota.</title>
        <authorList>
            <person name="Thomas-White K."/>
            <person name="Kumar N."/>
            <person name="Forster S."/>
            <person name="Putonti C."/>
            <person name="Lawley T."/>
            <person name="Wolfe A.J."/>
        </authorList>
    </citation>
    <scope>NUCLEOTIDE SEQUENCE [LARGE SCALE GENOMIC DNA]</scope>
    <source>
        <strain evidence="3 4">UMB0186</strain>
    </source>
</reference>
<dbReference type="PANTHER" id="PTHR14969:SF13">
    <property type="entry name" value="AT30094P"/>
    <property type="match status" value="1"/>
</dbReference>
<dbReference type="AlphaFoldDB" id="A0A2N6SDF7"/>
<feature type="transmembrane region" description="Helical" evidence="1">
    <location>
        <begin position="57"/>
        <end position="73"/>
    </location>
</feature>
<dbReference type="InterPro" id="IPR036938">
    <property type="entry name" value="PAP2/HPO_sf"/>
</dbReference>
<dbReference type="OrthoDB" id="9789113at2"/>
<feature type="transmembrane region" description="Helical" evidence="1">
    <location>
        <begin position="80"/>
        <end position="100"/>
    </location>
</feature>
<organism evidence="3 4">
    <name type="scientific">Gemella sanguinis</name>
    <dbReference type="NCBI Taxonomy" id="84135"/>
    <lineage>
        <taxon>Bacteria</taxon>
        <taxon>Bacillati</taxon>
        <taxon>Bacillota</taxon>
        <taxon>Bacilli</taxon>
        <taxon>Bacillales</taxon>
        <taxon>Gemellaceae</taxon>
        <taxon>Gemella</taxon>
    </lineage>
</organism>
<keyword evidence="1" id="KW-0812">Transmembrane</keyword>
<dbReference type="EMBL" id="PNGT01000008">
    <property type="protein sequence ID" value="PMC51985.1"/>
    <property type="molecule type" value="Genomic_DNA"/>
</dbReference>
<dbReference type="PANTHER" id="PTHR14969">
    <property type="entry name" value="SPHINGOSINE-1-PHOSPHATE PHOSPHOHYDROLASE"/>
    <property type="match status" value="1"/>
</dbReference>
<evidence type="ECO:0000259" key="2">
    <source>
        <dbReference type="SMART" id="SM00014"/>
    </source>
</evidence>
<protein>
    <submittedName>
        <fullName evidence="3">Phospholipid phosphatase</fullName>
    </submittedName>
</protein>
<keyword evidence="1" id="KW-1133">Transmembrane helix</keyword>
<dbReference type="RefSeq" id="WP_102190123.1">
    <property type="nucleotide sequence ID" value="NZ_CAUTAO010000001.1"/>
</dbReference>
<evidence type="ECO:0000313" key="3">
    <source>
        <dbReference type="EMBL" id="PMC51985.1"/>
    </source>
</evidence>
<comment type="caution">
    <text evidence="3">The sequence shown here is derived from an EMBL/GenBank/DDBJ whole genome shotgun (WGS) entry which is preliminary data.</text>
</comment>
<proteinExistence type="predicted"/>
<gene>
    <name evidence="3" type="ORF">CJ218_07225</name>
</gene>
<feature type="transmembrane region" description="Helical" evidence="1">
    <location>
        <begin position="166"/>
        <end position="184"/>
    </location>
</feature>
<dbReference type="Proteomes" id="UP000235670">
    <property type="component" value="Unassembled WGS sequence"/>
</dbReference>
<feature type="transmembrane region" description="Helical" evidence="1">
    <location>
        <begin position="6"/>
        <end position="25"/>
    </location>
</feature>
<dbReference type="Gene3D" id="1.20.144.10">
    <property type="entry name" value="Phosphatidic acid phosphatase type 2/haloperoxidase"/>
    <property type="match status" value="1"/>
</dbReference>
<dbReference type="SMART" id="SM00014">
    <property type="entry name" value="acidPPc"/>
    <property type="match status" value="1"/>
</dbReference>
<dbReference type="InterPro" id="IPR000326">
    <property type="entry name" value="PAP2/HPO"/>
</dbReference>
<keyword evidence="1" id="KW-0472">Membrane</keyword>